<accession>A0A1T4K230</accession>
<organism evidence="7 8">
    <name type="scientific">Selenihalanaerobacter shriftii</name>
    <dbReference type="NCBI Taxonomy" id="142842"/>
    <lineage>
        <taxon>Bacteria</taxon>
        <taxon>Bacillati</taxon>
        <taxon>Bacillota</taxon>
        <taxon>Clostridia</taxon>
        <taxon>Halanaerobiales</taxon>
        <taxon>Halobacteroidaceae</taxon>
        <taxon>Selenihalanaerobacter</taxon>
    </lineage>
</organism>
<evidence type="ECO:0000256" key="6">
    <source>
        <dbReference type="SAM" id="Phobius"/>
    </source>
</evidence>
<protein>
    <submittedName>
        <fullName evidence="7">Oxaloacetate decarboxylase, gamma chain</fullName>
    </submittedName>
</protein>
<evidence type="ECO:0000313" key="8">
    <source>
        <dbReference type="Proteomes" id="UP000190625"/>
    </source>
</evidence>
<dbReference type="STRING" id="142842.SAMN02745118_00563"/>
<keyword evidence="3 6" id="KW-0812">Transmembrane</keyword>
<gene>
    <name evidence="7" type="ORF">SAMN02745118_00563</name>
</gene>
<keyword evidence="5 6" id="KW-0472">Membrane</keyword>
<keyword evidence="8" id="KW-1185">Reference proteome</keyword>
<dbReference type="Pfam" id="PF04277">
    <property type="entry name" value="OAD_gamma"/>
    <property type="match status" value="1"/>
</dbReference>
<dbReference type="GO" id="GO:0015081">
    <property type="term" value="F:sodium ion transmembrane transporter activity"/>
    <property type="evidence" value="ECO:0007669"/>
    <property type="project" value="InterPro"/>
</dbReference>
<evidence type="ECO:0000313" key="7">
    <source>
        <dbReference type="EMBL" id="SJZ36438.1"/>
    </source>
</evidence>
<evidence type="ECO:0000256" key="3">
    <source>
        <dbReference type="ARBA" id="ARBA00022692"/>
    </source>
</evidence>
<dbReference type="InterPro" id="IPR005899">
    <property type="entry name" value="Na_pump_deCOase"/>
</dbReference>
<proteinExistence type="predicted"/>
<reference evidence="8" key="1">
    <citation type="submission" date="2017-02" db="EMBL/GenBank/DDBJ databases">
        <authorList>
            <person name="Varghese N."/>
            <person name="Submissions S."/>
        </authorList>
    </citation>
    <scope>NUCLEOTIDE SEQUENCE [LARGE SCALE GENOMIC DNA]</scope>
    <source>
        <strain evidence="8">ATCC BAA-73</strain>
    </source>
</reference>
<evidence type="ECO:0000256" key="1">
    <source>
        <dbReference type="ARBA" id="ARBA00004236"/>
    </source>
</evidence>
<keyword evidence="2" id="KW-1003">Cell membrane</keyword>
<keyword evidence="4 6" id="KW-1133">Transmembrane helix</keyword>
<dbReference type="GO" id="GO:0005886">
    <property type="term" value="C:plasma membrane"/>
    <property type="evidence" value="ECO:0007669"/>
    <property type="project" value="UniProtKB-SubCell"/>
</dbReference>
<dbReference type="GO" id="GO:0036376">
    <property type="term" value="P:sodium ion export across plasma membrane"/>
    <property type="evidence" value="ECO:0007669"/>
    <property type="project" value="InterPro"/>
</dbReference>
<evidence type="ECO:0000256" key="5">
    <source>
        <dbReference type="ARBA" id="ARBA00023136"/>
    </source>
</evidence>
<feature type="transmembrane region" description="Helical" evidence="6">
    <location>
        <begin position="6"/>
        <end position="26"/>
    </location>
</feature>
<dbReference type="Proteomes" id="UP000190625">
    <property type="component" value="Unassembled WGS sequence"/>
</dbReference>
<dbReference type="EMBL" id="FUWM01000005">
    <property type="protein sequence ID" value="SJZ36438.1"/>
    <property type="molecule type" value="Genomic_DNA"/>
</dbReference>
<evidence type="ECO:0000256" key="2">
    <source>
        <dbReference type="ARBA" id="ARBA00022475"/>
    </source>
</evidence>
<evidence type="ECO:0000256" key="4">
    <source>
        <dbReference type="ARBA" id="ARBA00022989"/>
    </source>
</evidence>
<dbReference type="AlphaFoldDB" id="A0A1T4K230"/>
<sequence length="95" mass="10724">MEKVIITSLLGMGVVFSFLLLIYGILFSFKYIFVKNEHASKGEIIPNNNDLVEEELVSILTTLNYYTGEDLNEGEVIIDKAGRVKDEEIYCSGQQ</sequence>
<comment type="subcellular location">
    <subcellularLocation>
        <location evidence="1">Cell membrane</location>
    </subcellularLocation>
</comment>
<name>A0A1T4K230_9FIRM</name>